<dbReference type="Proteomes" id="UP000779049">
    <property type="component" value="Unassembled WGS sequence"/>
</dbReference>
<dbReference type="Pfam" id="PF09709">
    <property type="entry name" value="Cas_Csd1"/>
    <property type="match status" value="1"/>
</dbReference>
<reference evidence="1 2" key="1">
    <citation type="journal article" date="2020" name="New Microbes New Infect">
        <title>Sellimonas caecigallum sp. nov., description and genome sequence of a new member of the Sellimonas genus isolated from the cecum of feral chicken.</title>
        <authorList>
            <person name="Wongkuna S."/>
            <person name="Ghimire S."/>
            <person name="Antony L."/>
            <person name="Chankhamhaengdecha S."/>
            <person name="Janvilisri T."/>
            <person name="Scaria J."/>
        </authorList>
    </citation>
    <scope>NUCLEOTIDE SEQUENCE [LARGE SCALE GENOMIC DNA]</scope>
    <source>
        <strain evidence="1 2">SW451</strain>
    </source>
</reference>
<keyword evidence="2" id="KW-1185">Reference proteome</keyword>
<protein>
    <submittedName>
        <fullName evidence="1">Type I-C CRISPR-associated protein Cas8c/Csd1</fullName>
    </submittedName>
</protein>
<sequence>MSWEEELINLYDKNSSQVGIIQYKLFKKNGKDEKIPYVLLPPFHTTVSAQIQVTLSAEGEFLKASKVGSEDKMTIIPVTEKSGSRTAGKAPHPFCDNLKYLAGDYGRYVQDKKGDIVSYNELYMEELEKWHLSSFSHEKVDAVWHYLKKRTLIQDLIQEKILLQNEEGYLTDEIKIDGVTQSMVFVRFIVRGKDRMEFGQTCDECWKDSSLMDCFIQYYRSLEGKKELDYLTGNIQTASYLHSKKIRNEGDGAKLVSSNDDVNFTFRGRFTTKEQAFAIGNESSQKMHNALKWIIRKQGRSFDTLTMITWESDMKKMPPWDADTETISSLALSDITVETGEEDIQAQFQDDFPDGWKEEKEEARSDGNPMTARQFYSALEGYRKQVENTSHMILMAFDAATTGRLALAEFKTLDTVRYLDNIRKWHEQCGWIQWKYKEGNRKSYYGVPGVRDIADILYGLESNGKLTIADKNGKRLYAELGRRLLPCIWDNRNIPYDLVMTAINRASMPQAYKERYNWERVLTLACSFVKKNRYEREKEEWGMALNKECENRAYLYGRLLAVADRIEYRTFEKEKDNARVTNAKRYMNIFSQRPFETWKIIEENLQPYLNKLPIVERRYYENLIDSICQLFDMDSFRKNDKLDGLYLLGFHSQSYDLKYNKNKANDGGNENE</sequence>
<evidence type="ECO:0000313" key="1">
    <source>
        <dbReference type="EMBL" id="MBY0757723.1"/>
    </source>
</evidence>
<proteinExistence type="predicted"/>
<comment type="caution">
    <text evidence="1">The sequence shown here is derived from an EMBL/GenBank/DDBJ whole genome shotgun (WGS) entry which is preliminary data.</text>
</comment>
<dbReference type="NCBIfam" id="TIGR01863">
    <property type="entry name" value="cas_Csd1"/>
    <property type="match status" value="1"/>
</dbReference>
<name>A0ABS7L3V2_9FIRM</name>
<dbReference type="RefSeq" id="WP_221919193.1">
    <property type="nucleotide sequence ID" value="NZ_CP173660.1"/>
</dbReference>
<evidence type="ECO:0000313" key="2">
    <source>
        <dbReference type="Proteomes" id="UP000779049"/>
    </source>
</evidence>
<accession>A0ABS7L3V2</accession>
<gene>
    <name evidence="1" type="primary">cas8c</name>
    <name evidence="1" type="ORF">FLB61_01165</name>
</gene>
<organism evidence="1 2">
    <name type="scientific">Sellimonas caecigallum</name>
    <dbReference type="NCBI Taxonomy" id="2592333"/>
    <lineage>
        <taxon>Bacteria</taxon>
        <taxon>Bacillati</taxon>
        <taxon>Bacillota</taxon>
        <taxon>Clostridia</taxon>
        <taxon>Lachnospirales</taxon>
        <taxon>Lachnospiraceae</taxon>
        <taxon>Sellimonas</taxon>
    </lineage>
</organism>
<dbReference type="EMBL" id="VIRV01000001">
    <property type="protein sequence ID" value="MBY0757723.1"/>
    <property type="molecule type" value="Genomic_DNA"/>
</dbReference>
<dbReference type="InterPro" id="IPR010144">
    <property type="entry name" value="CRISPR-assoc_prot_Csd1-typ"/>
</dbReference>